<organism evidence="9 10">
    <name type="scientific">Roseinatronobacter bogoriensis subsp. barguzinensis</name>
    <dbReference type="NCBI Taxonomy" id="441209"/>
    <lineage>
        <taxon>Bacteria</taxon>
        <taxon>Pseudomonadati</taxon>
        <taxon>Pseudomonadota</taxon>
        <taxon>Alphaproteobacteria</taxon>
        <taxon>Rhodobacterales</taxon>
        <taxon>Paracoccaceae</taxon>
        <taxon>Roseinatronobacter</taxon>
    </lineage>
</organism>
<dbReference type="KEGG" id="rbg:BG454_06890"/>
<feature type="transmembrane region" description="Helical" evidence="8">
    <location>
        <begin position="175"/>
        <end position="192"/>
    </location>
</feature>
<reference evidence="9 10" key="1">
    <citation type="submission" date="2017-11" db="EMBL/GenBank/DDBJ databases">
        <title>Revised Sequence and Annotation of the Rhodobaca barguzinensis strain alga05 Genome.</title>
        <authorList>
            <person name="Kopejtka K."/>
            <person name="Tomasch J.M."/>
            <person name="Bunk B."/>
            <person name="Koblizek M."/>
        </authorList>
    </citation>
    <scope>NUCLEOTIDE SEQUENCE [LARGE SCALE GENOMIC DNA]</scope>
    <source>
        <strain evidence="10">alga05</strain>
    </source>
</reference>
<dbReference type="PANTHER" id="PTHR30269:SF37">
    <property type="entry name" value="MEMBRANE TRANSPORTER PROTEIN"/>
    <property type="match status" value="1"/>
</dbReference>
<evidence type="ECO:0000256" key="7">
    <source>
        <dbReference type="ARBA" id="ARBA00023136"/>
    </source>
</evidence>
<keyword evidence="7 8" id="KW-0472">Membrane</keyword>
<evidence type="ECO:0000313" key="9">
    <source>
        <dbReference type="EMBL" id="ATX65584.1"/>
    </source>
</evidence>
<dbReference type="STRING" id="441209.GCA_001870665_01155"/>
<feature type="transmembrane region" description="Helical" evidence="8">
    <location>
        <begin position="12"/>
        <end position="31"/>
    </location>
</feature>
<dbReference type="PANTHER" id="PTHR30269">
    <property type="entry name" value="TRANSMEMBRANE PROTEIN YFCA"/>
    <property type="match status" value="1"/>
</dbReference>
<evidence type="ECO:0000256" key="8">
    <source>
        <dbReference type="RuleBase" id="RU363041"/>
    </source>
</evidence>
<comment type="similarity">
    <text evidence="2 8">Belongs to the 4-toluene sulfonate uptake permease (TSUP) (TC 2.A.102) family.</text>
</comment>
<dbReference type="InterPro" id="IPR052017">
    <property type="entry name" value="TSUP"/>
</dbReference>
<feature type="transmembrane region" description="Helical" evidence="8">
    <location>
        <begin position="230"/>
        <end position="250"/>
    </location>
</feature>
<evidence type="ECO:0000256" key="4">
    <source>
        <dbReference type="ARBA" id="ARBA00022475"/>
    </source>
</evidence>
<evidence type="ECO:0000256" key="2">
    <source>
        <dbReference type="ARBA" id="ARBA00009142"/>
    </source>
</evidence>
<keyword evidence="4 8" id="KW-1003">Cell membrane</keyword>
<feature type="transmembrane region" description="Helical" evidence="8">
    <location>
        <begin position="38"/>
        <end position="66"/>
    </location>
</feature>
<accession>A0A2K8K818</accession>
<feature type="transmembrane region" description="Helical" evidence="8">
    <location>
        <begin position="138"/>
        <end position="163"/>
    </location>
</feature>
<keyword evidence="10" id="KW-1185">Reference proteome</keyword>
<dbReference type="Pfam" id="PF01925">
    <property type="entry name" value="TauE"/>
    <property type="match status" value="1"/>
</dbReference>
<feature type="transmembrane region" description="Helical" evidence="8">
    <location>
        <begin position="78"/>
        <end position="99"/>
    </location>
</feature>
<name>A0A2K8K818_9RHOB</name>
<dbReference type="OrthoDB" id="7644495at2"/>
<evidence type="ECO:0000313" key="10">
    <source>
        <dbReference type="Proteomes" id="UP000228948"/>
    </source>
</evidence>
<comment type="subcellular location">
    <subcellularLocation>
        <location evidence="1 8">Cell membrane</location>
        <topology evidence="1 8">Multi-pass membrane protein</topology>
    </subcellularLocation>
</comment>
<dbReference type="RefSeq" id="WP_084634776.1">
    <property type="nucleotide sequence ID" value="NZ_CP024899.1"/>
</dbReference>
<protein>
    <recommendedName>
        <fullName evidence="8">Probable membrane transporter protein</fullName>
    </recommendedName>
</protein>
<dbReference type="EMBL" id="CP024899">
    <property type="protein sequence ID" value="ATX65584.1"/>
    <property type="molecule type" value="Genomic_DNA"/>
</dbReference>
<dbReference type="GO" id="GO:0005886">
    <property type="term" value="C:plasma membrane"/>
    <property type="evidence" value="ECO:0007669"/>
    <property type="project" value="UniProtKB-SubCell"/>
</dbReference>
<dbReference type="InterPro" id="IPR002781">
    <property type="entry name" value="TM_pro_TauE-like"/>
</dbReference>
<dbReference type="Proteomes" id="UP000228948">
    <property type="component" value="Chromosome"/>
</dbReference>
<feature type="transmembrane region" description="Helical" evidence="8">
    <location>
        <begin position="106"/>
        <end position="126"/>
    </location>
</feature>
<proteinExistence type="inferred from homology"/>
<evidence type="ECO:0000256" key="5">
    <source>
        <dbReference type="ARBA" id="ARBA00022692"/>
    </source>
</evidence>
<dbReference type="AlphaFoldDB" id="A0A2K8K818"/>
<evidence type="ECO:0000256" key="6">
    <source>
        <dbReference type="ARBA" id="ARBA00022989"/>
    </source>
</evidence>
<keyword evidence="6 8" id="KW-1133">Transmembrane helix</keyword>
<evidence type="ECO:0000256" key="3">
    <source>
        <dbReference type="ARBA" id="ARBA00022448"/>
    </source>
</evidence>
<gene>
    <name evidence="9" type="ORF">BG454_06890</name>
</gene>
<keyword evidence="3" id="KW-0813">Transport</keyword>
<sequence>MVPEIPSLELAMWQIAYLGICTLGAAWVRGYSGFGFSALVVTAAALVTDPVPFVATLVMCEIVLSFGQARGVVAQVDWRRLGGMLAGAAVIMPFSFSLIARLGEDVARMAISAMVLLICLAMARGWQFGREVGTTGNVIAGMASGVANGAAAGGLPIAVYLAGQPVAANVFRATLIAYLTLVCLIALPSLWWTGLLGAHSFVILVAMAPMMALGLWVGGRRFTAASPQDFRKFTLILLVVLSIMGLVRGLW</sequence>
<feature type="transmembrane region" description="Helical" evidence="8">
    <location>
        <begin position="198"/>
        <end position="218"/>
    </location>
</feature>
<evidence type="ECO:0000256" key="1">
    <source>
        <dbReference type="ARBA" id="ARBA00004651"/>
    </source>
</evidence>
<keyword evidence="5 8" id="KW-0812">Transmembrane</keyword>